<dbReference type="RefSeq" id="WP_087838475.1">
    <property type="nucleotide sequence ID" value="NZ_BAAAEN010000046.1"/>
</dbReference>
<comment type="caution">
    <text evidence="2">The sequence shown here is derived from an EMBL/GenBank/DDBJ whole genome shotgun (WGS) entry which is preliminary data.</text>
</comment>
<dbReference type="InterPro" id="IPR023393">
    <property type="entry name" value="START-like_dom_sf"/>
</dbReference>
<accession>A0ABP3N2C5</accession>
<proteinExistence type="predicted"/>
<dbReference type="PANTHER" id="PTHR38588">
    <property type="entry name" value="BLL0334 PROTEIN"/>
    <property type="match status" value="1"/>
</dbReference>
<dbReference type="Proteomes" id="UP001501706">
    <property type="component" value="Unassembled WGS sequence"/>
</dbReference>
<protein>
    <recommendedName>
        <fullName evidence="4">Carbon monoxide dehydrogenase subunit G</fullName>
    </recommendedName>
</protein>
<evidence type="ECO:0000256" key="1">
    <source>
        <dbReference type="SAM" id="MobiDB-lite"/>
    </source>
</evidence>
<dbReference type="PANTHER" id="PTHR38588:SF1">
    <property type="entry name" value="BLL0334 PROTEIN"/>
    <property type="match status" value="1"/>
</dbReference>
<evidence type="ECO:0000313" key="2">
    <source>
        <dbReference type="EMBL" id="GAA0533623.1"/>
    </source>
</evidence>
<reference evidence="3" key="1">
    <citation type="journal article" date="2019" name="Int. J. Syst. Evol. Microbiol.">
        <title>The Global Catalogue of Microorganisms (GCM) 10K type strain sequencing project: providing services to taxonomists for standard genome sequencing and annotation.</title>
        <authorList>
            <consortium name="The Broad Institute Genomics Platform"/>
            <consortium name="The Broad Institute Genome Sequencing Center for Infectious Disease"/>
            <person name="Wu L."/>
            <person name="Ma J."/>
        </authorList>
    </citation>
    <scope>NUCLEOTIDE SEQUENCE [LARGE SCALE GENOMIC DNA]</scope>
    <source>
        <strain evidence="3">JCM 14330</strain>
    </source>
</reference>
<dbReference type="Pfam" id="PF06240">
    <property type="entry name" value="COXG"/>
    <property type="match status" value="1"/>
</dbReference>
<dbReference type="EMBL" id="BAAAEN010000046">
    <property type="protein sequence ID" value="GAA0533623.1"/>
    <property type="molecule type" value="Genomic_DNA"/>
</dbReference>
<evidence type="ECO:0000313" key="3">
    <source>
        <dbReference type="Proteomes" id="UP001501706"/>
    </source>
</evidence>
<organism evidence="2 3">
    <name type="scientific">Pigmentiphaga daeguensis</name>
    <dbReference type="NCBI Taxonomy" id="414049"/>
    <lineage>
        <taxon>Bacteria</taxon>
        <taxon>Pseudomonadati</taxon>
        <taxon>Pseudomonadota</taxon>
        <taxon>Betaproteobacteria</taxon>
        <taxon>Burkholderiales</taxon>
        <taxon>Alcaligenaceae</taxon>
        <taxon>Pigmentiphaga</taxon>
    </lineage>
</organism>
<evidence type="ECO:0008006" key="4">
    <source>
        <dbReference type="Google" id="ProtNLM"/>
    </source>
</evidence>
<gene>
    <name evidence="2" type="ORF">GCM10009097_58540</name>
</gene>
<dbReference type="InterPro" id="IPR010419">
    <property type="entry name" value="CO_DH_gsu"/>
</dbReference>
<dbReference type="Gene3D" id="3.30.530.20">
    <property type="match status" value="1"/>
</dbReference>
<feature type="region of interest" description="Disordered" evidence="1">
    <location>
        <begin position="92"/>
        <end position="126"/>
    </location>
</feature>
<keyword evidence="3" id="KW-1185">Reference proteome</keyword>
<dbReference type="SUPFAM" id="SSF55961">
    <property type="entry name" value="Bet v1-like"/>
    <property type="match status" value="1"/>
</dbReference>
<name>A0ABP3N2C5_9BURK</name>
<sequence length="126" mass="13209">MPTAYTLLLKPLSDVVPLTSYTFTFDGSGGVAGFGKGQASVVLSGPPEGATQLSYTAQAQVGGKIAQVGARLIDGVARKLADEFFSRFKTALEPASQEAPTEAVEEDAEQSGQPPTASPAWKFWRS</sequence>